<proteinExistence type="predicted"/>
<dbReference type="Proteomes" id="UP000318052">
    <property type="component" value="Unassembled WGS sequence"/>
</dbReference>
<comment type="caution">
    <text evidence="2">The sequence shown here is derived from an EMBL/GenBank/DDBJ whole genome shotgun (WGS) entry which is preliminary data.</text>
</comment>
<dbReference type="EMBL" id="VOGX01000056">
    <property type="protein sequence ID" value="TWV18550.1"/>
    <property type="molecule type" value="Genomic_DNA"/>
</dbReference>
<evidence type="ECO:0000256" key="1">
    <source>
        <dbReference type="SAM" id="MobiDB-lite"/>
    </source>
</evidence>
<evidence type="ECO:0000313" key="3">
    <source>
        <dbReference type="Proteomes" id="UP000318052"/>
    </source>
</evidence>
<name>A0ABY3GR22_9ACTN</name>
<evidence type="ECO:0000313" key="2">
    <source>
        <dbReference type="EMBL" id="TWV18550.1"/>
    </source>
</evidence>
<protein>
    <submittedName>
        <fullName evidence="2">Uncharacterized protein</fullName>
    </submittedName>
</protein>
<dbReference type="RefSeq" id="WP_018894393.1">
    <property type="nucleotide sequence ID" value="NZ_CP152102.1"/>
</dbReference>
<reference evidence="3" key="1">
    <citation type="journal article" date="2019" name="Microbiol. Resour. Announc.">
        <title>Draft Genomic Sequences of Streptomyces misionensis and Streptomyces albidoflavus, bacteria applied for phytopathogen biocontrol.</title>
        <authorList>
            <person name="Pylro V."/>
            <person name="Dias A."/>
            <person name="Andreote F."/>
            <person name="Varani A."/>
            <person name="Andreote C."/>
            <person name="Bernardo E."/>
            <person name="Martins T."/>
        </authorList>
    </citation>
    <scope>NUCLEOTIDE SEQUENCE [LARGE SCALE GENOMIC DNA]</scope>
    <source>
        <strain evidence="3">77</strain>
    </source>
</reference>
<sequence>MRGVAAGVLPHDGPFSGEFADLLERVLDRSVVLAGDSAAGPLGGEDGAAERISSRSPNERTAPA</sequence>
<organism evidence="2 3">
    <name type="scientific">Streptomyces albidoflavus</name>
    <dbReference type="NCBI Taxonomy" id="1886"/>
    <lineage>
        <taxon>Bacteria</taxon>
        <taxon>Bacillati</taxon>
        <taxon>Actinomycetota</taxon>
        <taxon>Actinomycetes</taxon>
        <taxon>Kitasatosporales</taxon>
        <taxon>Streptomycetaceae</taxon>
        <taxon>Streptomyces</taxon>
        <taxon>Streptomyces albidoflavus group</taxon>
    </lineage>
</organism>
<gene>
    <name evidence="2" type="ORF">FRZ02_28165</name>
</gene>
<accession>A0ABY3GR22</accession>
<keyword evidence="3" id="KW-1185">Reference proteome</keyword>
<feature type="region of interest" description="Disordered" evidence="1">
    <location>
        <begin position="36"/>
        <end position="64"/>
    </location>
</feature>